<protein>
    <recommendedName>
        <fullName evidence="1">DUF4062 domain-containing protein</fullName>
    </recommendedName>
</protein>
<comment type="caution">
    <text evidence="2">The sequence shown here is derived from an EMBL/GenBank/DDBJ whole genome shotgun (WGS) entry which is preliminary data.</text>
</comment>
<dbReference type="InterPro" id="IPR029035">
    <property type="entry name" value="DHS-like_NAD/FAD-binding_dom"/>
</dbReference>
<keyword evidence="3" id="KW-1185">Reference proteome</keyword>
<sequence>MSTRLRVFISSTMKDLGNERRAVVAKLRSLNLEPVNAERMHADGRTSWEVISDEIDGSDLVILLSGESYGYIPKSGPGAGEGKSVTHMEFEYADSLGLPILPFFKRLPSQARSNDAKNRERFRQQVADWAKGRFRQEFDWDDDLAEKVGDALLDLFQKSVLKDLAARARAKATSRTPDGQSSFHRVAIPPKFIGADAVLFAGAGLSAAAGFPTAEVMVGMFARKLGLEEQGDRILARHRFADVALAVELGLGRGTVEQIVVEAFDVAQGAVPTPGHMAAVSAFRHIITTNYDDLFERAARAKGIPYRVLHPNGVARGQGADLTVFQVDGSIVSPESLVVTEEDAVRAREDAGYWSELSDTIGDRPIIVLGHSLRDENARKILTARGRGPGLYLSLTPDPLDKIVRERFNLQGCVGTADDFLQSFEVESLKLNGAVLS</sequence>
<accession>A0ABN0HLL4</accession>
<dbReference type="RefSeq" id="WP_006698744.1">
    <property type="nucleotide sequence ID" value="NZ_AMQQ01000017.1"/>
</dbReference>
<dbReference type="Pfam" id="PF13271">
    <property type="entry name" value="DUF4062"/>
    <property type="match status" value="1"/>
</dbReference>
<dbReference type="Gene3D" id="3.40.50.1220">
    <property type="entry name" value="TPP-binding domain"/>
    <property type="match status" value="1"/>
</dbReference>
<proteinExistence type="predicted"/>
<name>A0ABN0HLL4_RHILU</name>
<evidence type="ECO:0000313" key="2">
    <source>
        <dbReference type="EMBL" id="EKJ95477.1"/>
    </source>
</evidence>
<dbReference type="SUPFAM" id="SSF52467">
    <property type="entry name" value="DHS-like NAD/FAD-binding domain"/>
    <property type="match status" value="1"/>
</dbReference>
<dbReference type="InterPro" id="IPR025139">
    <property type="entry name" value="DUF4062"/>
</dbReference>
<organism evidence="2 3">
    <name type="scientific">Bradyrhizobium lupini HPC(L)</name>
    <dbReference type="NCBI Taxonomy" id="1229491"/>
    <lineage>
        <taxon>Bacteria</taxon>
        <taxon>Pseudomonadati</taxon>
        <taxon>Pseudomonadota</taxon>
        <taxon>Alphaproteobacteria</taxon>
        <taxon>Hyphomicrobiales</taxon>
        <taxon>Nitrobacteraceae</taxon>
        <taxon>Bradyrhizobium</taxon>
    </lineage>
</organism>
<feature type="domain" description="DUF4062" evidence="1">
    <location>
        <begin position="6"/>
        <end position="93"/>
    </location>
</feature>
<reference evidence="2 3" key="1">
    <citation type="journal article" date="2013" name="Genome Announc.">
        <title>Genome Sequence of Rhizobium lupini HPC(L) Isolated from Saline Desert Soil, Kutch (Gujarat).</title>
        <authorList>
            <person name="Agarwal L."/>
            <person name="Purohit H.J."/>
        </authorList>
    </citation>
    <scope>NUCLEOTIDE SEQUENCE [LARGE SCALE GENOMIC DNA]</scope>
    <source>
        <strain evidence="3">HPC(L)</strain>
    </source>
</reference>
<evidence type="ECO:0000313" key="3">
    <source>
        <dbReference type="Proteomes" id="UP000017668"/>
    </source>
</evidence>
<dbReference type="EMBL" id="AMQQ01000017">
    <property type="protein sequence ID" value="EKJ95477.1"/>
    <property type="molecule type" value="Genomic_DNA"/>
</dbReference>
<dbReference type="Pfam" id="PF13289">
    <property type="entry name" value="SIR2_2"/>
    <property type="match status" value="1"/>
</dbReference>
<gene>
    <name evidence="2" type="ORF">C241_12720</name>
</gene>
<dbReference type="Proteomes" id="UP000017668">
    <property type="component" value="Unassembled WGS sequence"/>
</dbReference>
<evidence type="ECO:0000259" key="1">
    <source>
        <dbReference type="Pfam" id="PF13271"/>
    </source>
</evidence>